<reference evidence="2" key="1">
    <citation type="submission" date="2020-03" db="EMBL/GenBank/DDBJ databases">
        <authorList>
            <person name="Weist P."/>
        </authorList>
    </citation>
    <scope>NUCLEOTIDE SEQUENCE</scope>
</reference>
<evidence type="ECO:0000313" key="3">
    <source>
        <dbReference type="Proteomes" id="UP001153269"/>
    </source>
</evidence>
<proteinExistence type="predicted"/>
<feature type="compositionally biased region" description="Basic and acidic residues" evidence="1">
    <location>
        <begin position="47"/>
        <end position="57"/>
    </location>
</feature>
<feature type="compositionally biased region" description="Basic residues" evidence="1">
    <location>
        <begin position="96"/>
        <end position="110"/>
    </location>
</feature>
<gene>
    <name evidence="2" type="ORF">PLEPLA_LOCUS46626</name>
</gene>
<organism evidence="2 3">
    <name type="scientific">Pleuronectes platessa</name>
    <name type="common">European plaice</name>
    <dbReference type="NCBI Taxonomy" id="8262"/>
    <lineage>
        <taxon>Eukaryota</taxon>
        <taxon>Metazoa</taxon>
        <taxon>Chordata</taxon>
        <taxon>Craniata</taxon>
        <taxon>Vertebrata</taxon>
        <taxon>Euteleostomi</taxon>
        <taxon>Actinopterygii</taxon>
        <taxon>Neopterygii</taxon>
        <taxon>Teleostei</taxon>
        <taxon>Neoteleostei</taxon>
        <taxon>Acanthomorphata</taxon>
        <taxon>Carangaria</taxon>
        <taxon>Pleuronectiformes</taxon>
        <taxon>Pleuronectoidei</taxon>
        <taxon>Pleuronectidae</taxon>
        <taxon>Pleuronectes</taxon>
    </lineage>
</organism>
<comment type="caution">
    <text evidence="2">The sequence shown here is derived from an EMBL/GenBank/DDBJ whole genome shotgun (WGS) entry which is preliminary data.</text>
</comment>
<evidence type="ECO:0000256" key="1">
    <source>
        <dbReference type="SAM" id="MobiDB-lite"/>
    </source>
</evidence>
<feature type="region of interest" description="Disordered" evidence="1">
    <location>
        <begin position="75"/>
        <end position="110"/>
    </location>
</feature>
<dbReference type="EMBL" id="CADEAL010004402">
    <property type="protein sequence ID" value="CAB1458793.1"/>
    <property type="molecule type" value="Genomic_DNA"/>
</dbReference>
<feature type="region of interest" description="Disordered" evidence="1">
    <location>
        <begin position="1"/>
        <end position="57"/>
    </location>
</feature>
<keyword evidence="3" id="KW-1185">Reference proteome</keyword>
<protein>
    <submittedName>
        <fullName evidence="2">Uncharacterized protein</fullName>
    </submittedName>
</protein>
<feature type="compositionally biased region" description="Basic and acidic residues" evidence="1">
    <location>
        <begin position="1"/>
        <end position="11"/>
    </location>
</feature>
<evidence type="ECO:0000313" key="2">
    <source>
        <dbReference type="EMBL" id="CAB1458793.1"/>
    </source>
</evidence>
<accession>A0A9N7VX57</accession>
<sequence length="175" mass="19619">MEGDGERERKPGISQHSQHPLPPASPSASNGDSQGPGKRSPTAELSKTAERHREHWSKQTALKWRLRFSAQAELFSSEEKRTERDKRRELSGGKLTRFHGKRRKVIGSSRRKWPSIGLGVGSLLSLAPGRPPVAYLAGRGAVQSNWQHGERRDECRLPFSSQSLRLKKQRAARPT</sequence>
<feature type="compositionally biased region" description="Basic and acidic residues" evidence="1">
    <location>
        <begin position="77"/>
        <end position="91"/>
    </location>
</feature>
<dbReference type="AlphaFoldDB" id="A0A9N7VX57"/>
<name>A0A9N7VX57_PLEPL</name>
<dbReference type="Proteomes" id="UP001153269">
    <property type="component" value="Unassembled WGS sequence"/>
</dbReference>